<comment type="catalytic activity">
    <reaction evidence="1">
        <text>Endohydrolysis of (1-&gt;4)-beta-D-glucosidic linkages in cellulose, lichenin and cereal beta-D-glucans.</text>
        <dbReference type="EC" id="3.2.1.4"/>
    </reaction>
</comment>
<evidence type="ECO:0000259" key="9">
    <source>
        <dbReference type="PROSITE" id="PS51173"/>
    </source>
</evidence>
<keyword evidence="4" id="KW-0136">Cellulose degradation</keyword>
<dbReference type="Pfam" id="PF00150">
    <property type="entry name" value="Cellulase"/>
    <property type="match status" value="1"/>
</dbReference>
<reference evidence="10 11" key="1">
    <citation type="submission" date="2019-03" db="EMBL/GenBank/DDBJ databases">
        <title>Genomic Encyclopedia of Archaeal and Bacterial Type Strains, Phase II (KMG-II): from individual species to whole genera.</title>
        <authorList>
            <person name="Goeker M."/>
        </authorList>
    </citation>
    <scope>NUCLEOTIDE SEQUENCE [LARGE SCALE GENOMIC DNA]</scope>
    <source>
        <strain evidence="10 11">DSM 15388</strain>
    </source>
</reference>
<dbReference type="InterPro" id="IPR008965">
    <property type="entry name" value="CBM2/CBM3_carb-bd_dom_sf"/>
</dbReference>
<feature type="chain" id="PRO_5020684778" description="cellulase" evidence="8">
    <location>
        <begin position="24"/>
        <end position="715"/>
    </location>
</feature>
<dbReference type="Proteomes" id="UP000295793">
    <property type="component" value="Unassembled WGS sequence"/>
</dbReference>
<dbReference type="GO" id="GO:0030245">
    <property type="term" value="P:cellulose catabolic process"/>
    <property type="evidence" value="ECO:0007669"/>
    <property type="project" value="UniProtKB-KW"/>
</dbReference>
<protein>
    <recommendedName>
        <fullName evidence="2">cellulase</fullName>
        <ecNumber evidence="2">3.2.1.4</ecNumber>
    </recommendedName>
</protein>
<dbReference type="GO" id="GO:0030247">
    <property type="term" value="F:polysaccharide binding"/>
    <property type="evidence" value="ECO:0007669"/>
    <property type="project" value="UniProtKB-UniRule"/>
</dbReference>
<dbReference type="Pfam" id="PF00553">
    <property type="entry name" value="CBM_2"/>
    <property type="match status" value="1"/>
</dbReference>
<gene>
    <name evidence="10" type="ORF">BCF53_105198</name>
</gene>
<dbReference type="PANTHER" id="PTHR35923:SF2">
    <property type="entry name" value="ENDOGLUCANASE"/>
    <property type="match status" value="1"/>
</dbReference>
<dbReference type="PROSITE" id="PS51173">
    <property type="entry name" value="CBM2"/>
    <property type="match status" value="1"/>
</dbReference>
<keyword evidence="5" id="KW-0119">Carbohydrate metabolism</keyword>
<feature type="signal peptide" evidence="8">
    <location>
        <begin position="1"/>
        <end position="23"/>
    </location>
</feature>
<dbReference type="EC" id="3.2.1.4" evidence="2"/>
<accession>A0A4R3I7K9</accession>
<dbReference type="InterPro" id="IPR001919">
    <property type="entry name" value="CBD2"/>
</dbReference>
<dbReference type="Gene3D" id="2.60.40.10">
    <property type="entry name" value="Immunoglobulins"/>
    <property type="match status" value="2"/>
</dbReference>
<evidence type="ECO:0000313" key="11">
    <source>
        <dbReference type="Proteomes" id="UP000295793"/>
    </source>
</evidence>
<dbReference type="InterPro" id="IPR012291">
    <property type="entry name" value="CBM2_carb-bd_dom_sf"/>
</dbReference>
<sequence>MMFSKKKLVVACAFAVAGSLAFAADAQPGDDWLHVEGNQIVDADGNSVWLTGANWFGFNCTERVLHGLWSVNLEESLQEIADRGINILRIPISTELIYEWKNGTDFYPSINGAVNPDLDGATSLEVFDAMLDYSRQIGLKILLDVHSAQADNSGHFEELWYDDEFTSDDFYDTWEWITARYADDDTIIAMDLENEPHGKPWTDDGWAKWDESTDENNWKYACETAANRVLDQNPNMLVMCEGIESFPTDGVTWSTDSEDGYYNNWWGGNLRGVATLPVELENDAYQAQFMYSPHDYGPSVYKQSWFYDGFDKDTLYDDVWHDNWLYIHEEGISPLLIGEWGGYMDDEDNLAWMYALRDTIIEYGLHHTFWCMNPNSGDTGGLWNYDWSTWDEDKYELLKSALWQDDDGMFVSLDHEVALGSSDTGVSLNEYLAAQSTSISISSPDNNDEVLAGEAFTISFSTTKAAGVNVYVEGVYTATETDASSVTVAAPSSEGAFTVTLETIDSDGNELDVAASLTLESVYALTAYPEISISSPSASDEIETGAEFEISVALENATGFEYQLDGISAVVSNSTSATVTAPSVAGTYTLEVTALDDTDEALDATDSVELNVVEPYVTSFSCSIDSENIWDSGFVVQVTVTNDSAEAVSSWGVEIELGDGMSYSSGWNASFEDGGSTLTVSNLTYNGSLAAGASASFGLQGAYSSAYVSPVCTGL</sequence>
<evidence type="ECO:0000256" key="6">
    <source>
        <dbReference type="ARBA" id="ARBA00023295"/>
    </source>
</evidence>
<evidence type="ECO:0000313" key="10">
    <source>
        <dbReference type="EMBL" id="TCS41770.1"/>
    </source>
</evidence>
<evidence type="ECO:0000256" key="3">
    <source>
        <dbReference type="ARBA" id="ARBA00022801"/>
    </source>
</evidence>
<dbReference type="InterPro" id="IPR013783">
    <property type="entry name" value="Ig-like_fold"/>
</dbReference>
<keyword evidence="8" id="KW-0732">Signal</keyword>
<comment type="caution">
    <text evidence="10">The sequence shown here is derived from an EMBL/GenBank/DDBJ whole genome shotgun (WGS) entry which is preliminary data.</text>
</comment>
<dbReference type="Gene3D" id="3.20.20.80">
    <property type="entry name" value="Glycosidases"/>
    <property type="match status" value="1"/>
</dbReference>
<evidence type="ECO:0000256" key="5">
    <source>
        <dbReference type="ARBA" id="ARBA00023277"/>
    </source>
</evidence>
<feature type="domain" description="CBM2" evidence="9">
    <location>
        <begin position="615"/>
        <end position="715"/>
    </location>
</feature>
<dbReference type="InterPro" id="IPR017853">
    <property type="entry name" value="GH"/>
</dbReference>
<evidence type="ECO:0000256" key="4">
    <source>
        <dbReference type="ARBA" id="ARBA00023001"/>
    </source>
</evidence>
<dbReference type="SUPFAM" id="SSF49384">
    <property type="entry name" value="Carbohydrate-binding domain"/>
    <property type="match status" value="1"/>
</dbReference>
<evidence type="ECO:0000256" key="8">
    <source>
        <dbReference type="SAM" id="SignalP"/>
    </source>
</evidence>
<dbReference type="Gene3D" id="2.60.40.290">
    <property type="match status" value="1"/>
</dbReference>
<dbReference type="AlphaFoldDB" id="A0A4R3I7K9"/>
<dbReference type="PANTHER" id="PTHR35923">
    <property type="entry name" value="MAJOR EXTRACELLULAR ENDOGLUCANASE"/>
    <property type="match status" value="1"/>
</dbReference>
<organism evidence="10 11">
    <name type="scientific">Reinekea marinisedimentorum</name>
    <dbReference type="NCBI Taxonomy" id="230495"/>
    <lineage>
        <taxon>Bacteria</taxon>
        <taxon>Pseudomonadati</taxon>
        <taxon>Pseudomonadota</taxon>
        <taxon>Gammaproteobacteria</taxon>
        <taxon>Oceanospirillales</taxon>
        <taxon>Saccharospirillaceae</taxon>
        <taxon>Reinekea</taxon>
    </lineage>
</organism>
<name>A0A4R3I7K9_9GAMM</name>
<keyword evidence="11" id="KW-1185">Reference proteome</keyword>
<dbReference type="OrthoDB" id="1153097at2"/>
<evidence type="ECO:0000256" key="1">
    <source>
        <dbReference type="ARBA" id="ARBA00000966"/>
    </source>
</evidence>
<dbReference type="RefSeq" id="WP_132701223.1">
    <property type="nucleotide sequence ID" value="NZ_SLZR01000005.1"/>
</dbReference>
<evidence type="ECO:0000256" key="7">
    <source>
        <dbReference type="ARBA" id="ARBA00023326"/>
    </source>
</evidence>
<proteinExistence type="predicted"/>
<dbReference type="SMART" id="SM00637">
    <property type="entry name" value="CBD_II"/>
    <property type="match status" value="1"/>
</dbReference>
<dbReference type="SUPFAM" id="SSF51445">
    <property type="entry name" value="(Trans)glycosidases"/>
    <property type="match status" value="1"/>
</dbReference>
<dbReference type="InterPro" id="IPR001547">
    <property type="entry name" value="Glyco_hydro_5"/>
</dbReference>
<keyword evidence="6" id="KW-0326">Glycosidase</keyword>
<dbReference type="GO" id="GO:0008810">
    <property type="term" value="F:cellulase activity"/>
    <property type="evidence" value="ECO:0007669"/>
    <property type="project" value="UniProtKB-EC"/>
</dbReference>
<keyword evidence="7" id="KW-0624">Polysaccharide degradation</keyword>
<keyword evidence="3" id="KW-0378">Hydrolase</keyword>
<evidence type="ECO:0000256" key="2">
    <source>
        <dbReference type="ARBA" id="ARBA00012601"/>
    </source>
</evidence>
<dbReference type="EMBL" id="SLZR01000005">
    <property type="protein sequence ID" value="TCS41770.1"/>
    <property type="molecule type" value="Genomic_DNA"/>
</dbReference>